<name>A0A381ZQT0_9ZZZZ</name>
<dbReference type="AlphaFoldDB" id="A0A381ZQT0"/>
<protein>
    <submittedName>
        <fullName evidence="1">Uncharacterized protein</fullName>
    </submittedName>
</protein>
<evidence type="ECO:0000313" key="1">
    <source>
        <dbReference type="EMBL" id="SVA91648.1"/>
    </source>
</evidence>
<proteinExistence type="predicted"/>
<reference evidence="1" key="1">
    <citation type="submission" date="2018-05" db="EMBL/GenBank/DDBJ databases">
        <authorList>
            <person name="Lanie J.A."/>
            <person name="Ng W.-L."/>
            <person name="Kazmierczak K.M."/>
            <person name="Andrzejewski T.M."/>
            <person name="Davidsen T.M."/>
            <person name="Wayne K.J."/>
            <person name="Tettelin H."/>
            <person name="Glass J.I."/>
            <person name="Rusch D."/>
            <person name="Podicherti R."/>
            <person name="Tsui H.-C.T."/>
            <person name="Winkler M.E."/>
        </authorList>
    </citation>
    <scope>NUCLEOTIDE SEQUENCE</scope>
</reference>
<dbReference type="EMBL" id="UINC01022309">
    <property type="protein sequence ID" value="SVA91648.1"/>
    <property type="molecule type" value="Genomic_DNA"/>
</dbReference>
<sequence>MHEDTETGSFSNSFQVRGSTLFNHTTLLFKSEIGDGNSANVLSMLILTSNLAKDMLAVSRHLFSGLETTASLPVIILFIFSESFFDWCIPVSLNPGSIEVQPSSA</sequence>
<organism evidence="1">
    <name type="scientific">marine metagenome</name>
    <dbReference type="NCBI Taxonomy" id="408172"/>
    <lineage>
        <taxon>unclassified sequences</taxon>
        <taxon>metagenomes</taxon>
        <taxon>ecological metagenomes</taxon>
    </lineage>
</organism>
<gene>
    <name evidence="1" type="ORF">METZ01_LOCUS144502</name>
</gene>
<accession>A0A381ZQT0</accession>